<feature type="compositionally biased region" description="Basic and acidic residues" evidence="3">
    <location>
        <begin position="17"/>
        <end position="26"/>
    </location>
</feature>
<dbReference type="Proteomes" id="UP000813461">
    <property type="component" value="Unassembled WGS sequence"/>
</dbReference>
<organism evidence="4 5">
    <name type="scientific">Paraphoma chrysanthemicola</name>
    <dbReference type="NCBI Taxonomy" id="798071"/>
    <lineage>
        <taxon>Eukaryota</taxon>
        <taxon>Fungi</taxon>
        <taxon>Dikarya</taxon>
        <taxon>Ascomycota</taxon>
        <taxon>Pezizomycotina</taxon>
        <taxon>Dothideomycetes</taxon>
        <taxon>Pleosporomycetidae</taxon>
        <taxon>Pleosporales</taxon>
        <taxon>Pleosporineae</taxon>
        <taxon>Phaeosphaeriaceae</taxon>
        <taxon>Paraphoma</taxon>
    </lineage>
</organism>
<dbReference type="AlphaFoldDB" id="A0A8K0W2K4"/>
<evidence type="ECO:0000256" key="2">
    <source>
        <dbReference type="ARBA" id="ARBA00035112"/>
    </source>
</evidence>
<dbReference type="PANTHER" id="PTHR33365">
    <property type="entry name" value="YALI0B05434P"/>
    <property type="match status" value="1"/>
</dbReference>
<comment type="caution">
    <text evidence="4">The sequence shown here is derived from an EMBL/GenBank/DDBJ whole genome shotgun (WGS) entry which is preliminary data.</text>
</comment>
<evidence type="ECO:0000313" key="4">
    <source>
        <dbReference type="EMBL" id="KAH7092268.1"/>
    </source>
</evidence>
<dbReference type="PANTHER" id="PTHR33365:SF4">
    <property type="entry name" value="CYCLOCHLOROTINE BIOSYNTHESIS PROTEIN O"/>
    <property type="match status" value="1"/>
</dbReference>
<evidence type="ECO:0000313" key="5">
    <source>
        <dbReference type="Proteomes" id="UP000813461"/>
    </source>
</evidence>
<feature type="region of interest" description="Disordered" evidence="3">
    <location>
        <begin position="1"/>
        <end position="26"/>
    </location>
</feature>
<dbReference type="OrthoDB" id="3687641at2759"/>
<evidence type="ECO:0000256" key="1">
    <source>
        <dbReference type="ARBA" id="ARBA00004685"/>
    </source>
</evidence>
<protein>
    <submittedName>
        <fullName evidence="4">Uncharacterized protein</fullName>
    </submittedName>
</protein>
<comment type="pathway">
    <text evidence="1">Mycotoxin biosynthesis.</text>
</comment>
<evidence type="ECO:0000256" key="3">
    <source>
        <dbReference type="SAM" id="MobiDB-lite"/>
    </source>
</evidence>
<accession>A0A8K0W2K4</accession>
<comment type="similarity">
    <text evidence="2">Belongs to the ustYa family.</text>
</comment>
<reference evidence="4" key="1">
    <citation type="journal article" date="2021" name="Nat. Commun.">
        <title>Genetic determinants of endophytism in the Arabidopsis root mycobiome.</title>
        <authorList>
            <person name="Mesny F."/>
            <person name="Miyauchi S."/>
            <person name="Thiergart T."/>
            <person name="Pickel B."/>
            <person name="Atanasova L."/>
            <person name="Karlsson M."/>
            <person name="Huettel B."/>
            <person name="Barry K.W."/>
            <person name="Haridas S."/>
            <person name="Chen C."/>
            <person name="Bauer D."/>
            <person name="Andreopoulos W."/>
            <person name="Pangilinan J."/>
            <person name="LaButti K."/>
            <person name="Riley R."/>
            <person name="Lipzen A."/>
            <person name="Clum A."/>
            <person name="Drula E."/>
            <person name="Henrissat B."/>
            <person name="Kohler A."/>
            <person name="Grigoriev I.V."/>
            <person name="Martin F.M."/>
            <person name="Hacquard S."/>
        </authorList>
    </citation>
    <scope>NUCLEOTIDE SEQUENCE</scope>
    <source>
        <strain evidence="4">MPI-SDFR-AT-0120</strain>
    </source>
</reference>
<gene>
    <name evidence="4" type="ORF">FB567DRAFT_516880</name>
</gene>
<dbReference type="InterPro" id="IPR021765">
    <property type="entry name" value="UstYa-like"/>
</dbReference>
<proteinExistence type="inferred from homology"/>
<dbReference type="EMBL" id="JAGMVJ010000003">
    <property type="protein sequence ID" value="KAH7092268.1"/>
    <property type="molecule type" value="Genomic_DNA"/>
</dbReference>
<dbReference type="GO" id="GO:0043386">
    <property type="term" value="P:mycotoxin biosynthetic process"/>
    <property type="evidence" value="ECO:0007669"/>
    <property type="project" value="InterPro"/>
</dbReference>
<keyword evidence="5" id="KW-1185">Reference proteome</keyword>
<sequence length="90" mass="10379">MLRVGYYQAHQSSSRDSGNDHKAQHEPAHTRHCFDYLRQSIMCAADATLEPVVQELGGITGWSVERVCRRFEQLSAWVAEWRDEHPGEPR</sequence>
<name>A0A8K0W2K4_9PLEO</name>
<dbReference type="Pfam" id="PF11807">
    <property type="entry name" value="UstYa"/>
    <property type="match status" value="1"/>
</dbReference>